<reference evidence="2" key="1">
    <citation type="submission" date="2021-11" db="EMBL/GenBank/DDBJ databases">
        <title>Clostridia strains as spoilage organisms.</title>
        <authorList>
            <person name="Wambui J."/>
            <person name="Stevens M.J.A."/>
            <person name="Stephan R."/>
        </authorList>
    </citation>
    <scope>NUCLEOTIDE SEQUENCE</scope>
    <source>
        <strain evidence="2">CF009</strain>
    </source>
</reference>
<gene>
    <name evidence="2" type="ORF">LL038_16960</name>
</gene>
<dbReference type="EMBL" id="CP086239">
    <property type="protein sequence ID" value="WAG59319.1"/>
    <property type="molecule type" value="Genomic_DNA"/>
</dbReference>
<dbReference type="AlphaFoldDB" id="A0AA47I6C7"/>
<dbReference type="CDD" id="cd05244">
    <property type="entry name" value="BVR-B_like_SDR_a"/>
    <property type="match status" value="1"/>
</dbReference>
<dbReference type="Pfam" id="PF13460">
    <property type="entry name" value="NAD_binding_10"/>
    <property type="match status" value="1"/>
</dbReference>
<dbReference type="PANTHER" id="PTHR43355">
    <property type="entry name" value="FLAVIN REDUCTASE (NADPH)"/>
    <property type="match status" value="1"/>
</dbReference>
<sequence length="217" mass="23870">MKILLIGASGNAGKRILEEALDRGHSVTAVLRDPSKLTLNHKNLTMVQGDLLNPDSILKYLDQQDAIISAYGPKHGEEEKLVVAAKNLVELIKSSKIKRLLVVGGAGSLEVAPGLALSDTPEFLDAWKPVAFAHRDALRVYEESDISWTFLSPSAIFEPGERTGKYKLGNTTLLSDENGLSRISMEDYAIAMIDELENKSYERKQFTVSSKTNKEVL</sequence>
<evidence type="ECO:0000259" key="1">
    <source>
        <dbReference type="Pfam" id="PF13460"/>
    </source>
</evidence>
<organism evidence="2 3">
    <name type="scientific">Clostridium estertheticum</name>
    <dbReference type="NCBI Taxonomy" id="238834"/>
    <lineage>
        <taxon>Bacteria</taxon>
        <taxon>Bacillati</taxon>
        <taxon>Bacillota</taxon>
        <taxon>Clostridia</taxon>
        <taxon>Eubacteriales</taxon>
        <taxon>Clostridiaceae</taxon>
        <taxon>Clostridium</taxon>
    </lineage>
</organism>
<evidence type="ECO:0000313" key="2">
    <source>
        <dbReference type="EMBL" id="WAG59319.1"/>
    </source>
</evidence>
<dbReference type="InterPro" id="IPR016040">
    <property type="entry name" value="NAD(P)-bd_dom"/>
</dbReference>
<accession>A0AA47I6C7</accession>
<dbReference type="InterPro" id="IPR051606">
    <property type="entry name" value="Polyketide_Oxido-like"/>
</dbReference>
<feature type="domain" description="NAD(P)-binding" evidence="1">
    <location>
        <begin position="7"/>
        <end position="195"/>
    </location>
</feature>
<dbReference type="Proteomes" id="UP001164733">
    <property type="component" value="Chromosome"/>
</dbReference>
<evidence type="ECO:0000313" key="3">
    <source>
        <dbReference type="Proteomes" id="UP001164733"/>
    </source>
</evidence>
<protein>
    <submittedName>
        <fullName evidence="2">NAD(P)-dependent oxidoreductase</fullName>
    </submittedName>
</protein>
<dbReference type="GO" id="GO:0016646">
    <property type="term" value="F:oxidoreductase activity, acting on the CH-NH group of donors, NAD or NADP as acceptor"/>
    <property type="evidence" value="ECO:0007669"/>
    <property type="project" value="TreeGrafter"/>
</dbReference>
<proteinExistence type="predicted"/>
<dbReference type="RefSeq" id="WP_216124963.1">
    <property type="nucleotide sequence ID" value="NZ_CP086239.1"/>
</dbReference>
<name>A0AA47I6C7_9CLOT</name>
<dbReference type="PANTHER" id="PTHR43355:SF2">
    <property type="entry name" value="FLAVIN REDUCTASE (NADPH)"/>
    <property type="match status" value="1"/>
</dbReference>